<keyword evidence="1" id="KW-0812">Transmembrane</keyword>
<organism evidence="2 3">
    <name type="scientific">Enterococcus hermanniensis</name>
    <dbReference type="NCBI Taxonomy" id="249189"/>
    <lineage>
        <taxon>Bacteria</taxon>
        <taxon>Bacillati</taxon>
        <taxon>Bacillota</taxon>
        <taxon>Bacilli</taxon>
        <taxon>Lactobacillales</taxon>
        <taxon>Enterococcaceae</taxon>
        <taxon>Enterococcus</taxon>
    </lineage>
</organism>
<name>A0A1L8TPB3_9ENTE</name>
<dbReference type="EMBL" id="JXKQ01000003">
    <property type="protein sequence ID" value="OJG46120.1"/>
    <property type="molecule type" value="Genomic_DNA"/>
</dbReference>
<dbReference type="AlphaFoldDB" id="A0A1L8TPB3"/>
<accession>A0A1L8TPB3</accession>
<evidence type="ECO:0000313" key="3">
    <source>
        <dbReference type="Proteomes" id="UP000182077"/>
    </source>
</evidence>
<keyword evidence="1" id="KW-1133">Transmembrane helix</keyword>
<proteinExistence type="predicted"/>
<feature type="transmembrane region" description="Helical" evidence="1">
    <location>
        <begin position="36"/>
        <end position="56"/>
    </location>
</feature>
<dbReference type="RefSeq" id="WP_071857228.1">
    <property type="nucleotide sequence ID" value="NZ_JBHSHK010000001.1"/>
</dbReference>
<evidence type="ECO:0000256" key="1">
    <source>
        <dbReference type="SAM" id="Phobius"/>
    </source>
</evidence>
<dbReference type="GeneID" id="86911216"/>
<protein>
    <submittedName>
        <fullName evidence="2">Small integral membrane protein</fullName>
    </submittedName>
</protein>
<comment type="caution">
    <text evidence="2">The sequence shown here is derived from an EMBL/GenBank/DDBJ whole genome shotgun (WGS) entry which is preliminary data.</text>
</comment>
<dbReference type="Proteomes" id="UP000182077">
    <property type="component" value="Unassembled WGS sequence"/>
</dbReference>
<reference evidence="2 3" key="1">
    <citation type="submission" date="2014-12" db="EMBL/GenBank/DDBJ databases">
        <title>Draft genome sequences of 29 type strains of Enterococci.</title>
        <authorList>
            <person name="Zhong Z."/>
            <person name="Sun Z."/>
            <person name="Liu W."/>
            <person name="Zhang W."/>
            <person name="Zhang H."/>
        </authorList>
    </citation>
    <scope>NUCLEOTIDE SEQUENCE [LARGE SCALE GENOMIC DNA]</scope>
    <source>
        <strain evidence="2 3">DSM 17122</strain>
    </source>
</reference>
<sequence length="66" mass="7483">MKKIYEQYKLPIIFGGLGLILAILFVSIGFFKTLLIIILTGLGVALGFYLEQTGLLNEFFNQRENK</sequence>
<gene>
    <name evidence="2" type="ORF">RV04_GL001286</name>
</gene>
<keyword evidence="1" id="KW-0472">Membrane</keyword>
<dbReference type="InterPro" id="IPR018730">
    <property type="entry name" value="DUF2273"/>
</dbReference>
<dbReference type="STRING" id="249189.RV04_GL001286"/>
<keyword evidence="3" id="KW-1185">Reference proteome</keyword>
<feature type="transmembrane region" description="Helical" evidence="1">
    <location>
        <begin position="12"/>
        <end position="30"/>
    </location>
</feature>
<dbReference type="Pfam" id="PF10031">
    <property type="entry name" value="DUF2273"/>
    <property type="match status" value="1"/>
</dbReference>
<evidence type="ECO:0000313" key="2">
    <source>
        <dbReference type="EMBL" id="OJG46120.1"/>
    </source>
</evidence>